<evidence type="ECO:0000259" key="4">
    <source>
        <dbReference type="PROSITE" id="PS50887"/>
    </source>
</evidence>
<dbReference type="InterPro" id="IPR048435">
    <property type="entry name" value="MASE6"/>
</dbReference>
<dbReference type="Pfam" id="PF20966">
    <property type="entry name" value="MASE6"/>
    <property type="match status" value="1"/>
</dbReference>
<dbReference type="PROSITE" id="PS50887">
    <property type="entry name" value="GGDEF"/>
    <property type="match status" value="1"/>
</dbReference>
<comment type="catalytic activity">
    <reaction evidence="2">
        <text>2 GTP = 3',3'-c-di-GMP + 2 diphosphate</text>
        <dbReference type="Rhea" id="RHEA:24898"/>
        <dbReference type="ChEBI" id="CHEBI:33019"/>
        <dbReference type="ChEBI" id="CHEBI:37565"/>
        <dbReference type="ChEBI" id="CHEBI:58805"/>
        <dbReference type="EC" id="2.7.7.65"/>
    </reaction>
</comment>
<dbReference type="PANTHER" id="PTHR45138:SF9">
    <property type="entry name" value="DIGUANYLATE CYCLASE DGCM-RELATED"/>
    <property type="match status" value="1"/>
</dbReference>
<dbReference type="GO" id="GO:0052621">
    <property type="term" value="F:diguanylate cyclase activity"/>
    <property type="evidence" value="ECO:0007669"/>
    <property type="project" value="UniProtKB-EC"/>
</dbReference>
<dbReference type="InterPro" id="IPR050469">
    <property type="entry name" value="Diguanylate_Cyclase"/>
</dbReference>
<evidence type="ECO:0000256" key="1">
    <source>
        <dbReference type="ARBA" id="ARBA00012528"/>
    </source>
</evidence>
<accession>A0A0F4NJS4</accession>
<dbReference type="PANTHER" id="PTHR45138">
    <property type="entry name" value="REGULATORY COMPONENTS OF SENSORY TRANSDUCTION SYSTEM"/>
    <property type="match status" value="1"/>
</dbReference>
<keyword evidence="3" id="KW-0472">Membrane</keyword>
<dbReference type="PATRIC" id="fig|579748.3.peg.1865"/>
<dbReference type="STRING" id="579748.TW81_09065"/>
<keyword evidence="3" id="KW-1133">Transmembrane helix</keyword>
<organism evidence="5 6">
    <name type="scientific">Vibrio galatheae</name>
    <dbReference type="NCBI Taxonomy" id="579748"/>
    <lineage>
        <taxon>Bacteria</taxon>
        <taxon>Pseudomonadati</taxon>
        <taxon>Pseudomonadota</taxon>
        <taxon>Gammaproteobacteria</taxon>
        <taxon>Vibrionales</taxon>
        <taxon>Vibrionaceae</taxon>
        <taxon>Vibrio</taxon>
    </lineage>
</organism>
<protein>
    <recommendedName>
        <fullName evidence="1">diguanylate cyclase</fullName>
        <ecNumber evidence="1">2.7.7.65</ecNumber>
    </recommendedName>
</protein>
<feature type="transmembrane region" description="Helical" evidence="3">
    <location>
        <begin position="73"/>
        <end position="93"/>
    </location>
</feature>
<dbReference type="Proteomes" id="UP000033673">
    <property type="component" value="Unassembled WGS sequence"/>
</dbReference>
<proteinExistence type="predicted"/>
<evidence type="ECO:0000313" key="5">
    <source>
        <dbReference type="EMBL" id="KJY83154.1"/>
    </source>
</evidence>
<dbReference type="InterPro" id="IPR043128">
    <property type="entry name" value="Rev_trsase/Diguanyl_cyclase"/>
</dbReference>
<dbReference type="SMART" id="SM00267">
    <property type="entry name" value="GGDEF"/>
    <property type="match status" value="1"/>
</dbReference>
<dbReference type="AlphaFoldDB" id="A0A0F4NJS4"/>
<dbReference type="EMBL" id="JXXV01000016">
    <property type="protein sequence ID" value="KJY83154.1"/>
    <property type="molecule type" value="Genomic_DNA"/>
</dbReference>
<gene>
    <name evidence="5" type="ORF">TW81_09065</name>
</gene>
<dbReference type="RefSeq" id="WP_045955393.1">
    <property type="nucleotide sequence ID" value="NZ_JXXV01000016.1"/>
</dbReference>
<feature type="domain" description="GGDEF" evidence="4">
    <location>
        <begin position="208"/>
        <end position="341"/>
    </location>
</feature>
<keyword evidence="6" id="KW-1185">Reference proteome</keyword>
<dbReference type="SUPFAM" id="SSF55073">
    <property type="entry name" value="Nucleotide cyclase"/>
    <property type="match status" value="1"/>
</dbReference>
<reference evidence="5 6" key="1">
    <citation type="journal article" date="2015" name="BMC Genomics">
        <title>Genome mining reveals unlocked bioactive potential of marine Gram-negative bacteria.</title>
        <authorList>
            <person name="Machado H."/>
            <person name="Sonnenschein E.C."/>
            <person name="Melchiorsen J."/>
            <person name="Gram L."/>
        </authorList>
    </citation>
    <scope>NUCLEOTIDE SEQUENCE [LARGE SCALE GENOMIC DNA]</scope>
    <source>
        <strain evidence="5 6">S2757</strain>
    </source>
</reference>
<dbReference type="Pfam" id="PF00990">
    <property type="entry name" value="GGDEF"/>
    <property type="match status" value="1"/>
</dbReference>
<evidence type="ECO:0000256" key="2">
    <source>
        <dbReference type="ARBA" id="ARBA00034247"/>
    </source>
</evidence>
<feature type="transmembrane region" description="Helical" evidence="3">
    <location>
        <begin position="100"/>
        <end position="123"/>
    </location>
</feature>
<evidence type="ECO:0000256" key="3">
    <source>
        <dbReference type="SAM" id="Phobius"/>
    </source>
</evidence>
<dbReference type="CDD" id="cd01949">
    <property type="entry name" value="GGDEF"/>
    <property type="match status" value="1"/>
</dbReference>
<keyword evidence="3" id="KW-0812">Transmembrane</keyword>
<dbReference type="OrthoDB" id="9812260at2"/>
<dbReference type="InterPro" id="IPR029787">
    <property type="entry name" value="Nucleotide_cyclase"/>
</dbReference>
<feature type="transmembrane region" description="Helical" evidence="3">
    <location>
        <begin position="47"/>
        <end position="67"/>
    </location>
</feature>
<dbReference type="InterPro" id="IPR000160">
    <property type="entry name" value="GGDEF_dom"/>
</dbReference>
<sequence length="344" mass="38696">MNNDLIQCNATQQLRRKVLIGMCIVLGVAALLFGLSNIFYFGPRAKVLGMLELAYFAASLAMLVHIWRRKQPSWFLIFHCVVLTFLICFGTYVSRIESSLYLWAVALPTVFYLALGLRVGFYWSLSCMLLELVALHFALQETVLVRSAVLLNFVLAYIFVWTISHVYEDSRVKGVDRLNALAHQDALTGAQNRLSLVTAFKQSPAQLEGSYLFTLDIDDFKSINDNYGHAAGDEVLKEVVYRLSQVVSRQHIYRMGGEEFVVVLTAERVDEVGAITLVKQLQSRVMKTPIRFEDIDISVTFSGGLEQFTQQAGLDKTLSRADNGLYLAKKSGKQCAFYQGTRLS</sequence>
<dbReference type="NCBIfam" id="TIGR00254">
    <property type="entry name" value="GGDEF"/>
    <property type="match status" value="1"/>
</dbReference>
<name>A0A0F4NJS4_9VIBR</name>
<comment type="caution">
    <text evidence="5">The sequence shown here is derived from an EMBL/GenBank/DDBJ whole genome shotgun (WGS) entry which is preliminary data.</text>
</comment>
<feature type="transmembrane region" description="Helical" evidence="3">
    <location>
        <begin position="19"/>
        <end position="40"/>
    </location>
</feature>
<feature type="transmembrane region" description="Helical" evidence="3">
    <location>
        <begin position="143"/>
        <end position="163"/>
    </location>
</feature>
<dbReference type="EC" id="2.7.7.65" evidence="1"/>
<evidence type="ECO:0000313" key="6">
    <source>
        <dbReference type="Proteomes" id="UP000033673"/>
    </source>
</evidence>
<dbReference type="Gene3D" id="3.30.70.270">
    <property type="match status" value="1"/>
</dbReference>